<dbReference type="AlphaFoldDB" id="A0A840FEH6"/>
<evidence type="ECO:0000256" key="2">
    <source>
        <dbReference type="SAM" id="SignalP"/>
    </source>
</evidence>
<protein>
    <recommendedName>
        <fullName evidence="5">PRC-barrel domain-containing protein</fullName>
    </recommendedName>
</protein>
<proteinExistence type="predicted"/>
<feature type="region of interest" description="Disordered" evidence="1">
    <location>
        <begin position="180"/>
        <end position="223"/>
    </location>
</feature>
<keyword evidence="4" id="KW-1185">Reference proteome</keyword>
<dbReference type="EMBL" id="JACIEV010000005">
    <property type="protein sequence ID" value="MBB4154017.1"/>
    <property type="molecule type" value="Genomic_DNA"/>
</dbReference>
<accession>A0A840FEH6</accession>
<feature type="chain" id="PRO_5032428625" description="PRC-barrel domain-containing protein" evidence="2">
    <location>
        <begin position="20"/>
        <end position="223"/>
    </location>
</feature>
<evidence type="ECO:0008006" key="5">
    <source>
        <dbReference type="Google" id="ProtNLM"/>
    </source>
</evidence>
<reference evidence="3 4" key="1">
    <citation type="submission" date="2020-08" db="EMBL/GenBank/DDBJ databases">
        <title>Genomic Encyclopedia of Type Strains, Phase IV (KMG-IV): sequencing the most valuable type-strain genomes for metagenomic binning, comparative biology and taxonomic classification.</title>
        <authorList>
            <person name="Goeker M."/>
        </authorList>
    </citation>
    <scope>NUCLEOTIDE SEQUENCE [LARGE SCALE GENOMIC DNA]</scope>
    <source>
        <strain evidence="3 4">YC6723</strain>
    </source>
</reference>
<dbReference type="Proteomes" id="UP000529795">
    <property type="component" value="Unassembled WGS sequence"/>
</dbReference>
<dbReference type="RefSeq" id="WP_183984166.1">
    <property type="nucleotide sequence ID" value="NZ_JACIEV010000005.1"/>
</dbReference>
<comment type="caution">
    <text evidence="3">The sequence shown here is derived from an EMBL/GenBank/DDBJ whole genome shotgun (WGS) entry which is preliminary data.</text>
</comment>
<organism evidence="3 4">
    <name type="scientific">Sphingomonas jinjuensis</name>
    <dbReference type="NCBI Taxonomy" id="535907"/>
    <lineage>
        <taxon>Bacteria</taxon>
        <taxon>Pseudomonadati</taxon>
        <taxon>Pseudomonadota</taxon>
        <taxon>Alphaproteobacteria</taxon>
        <taxon>Sphingomonadales</taxon>
        <taxon>Sphingomonadaceae</taxon>
        <taxon>Sphingomonas</taxon>
    </lineage>
</organism>
<keyword evidence="2" id="KW-0732">Signal</keyword>
<sequence>MKYMAVLALGAMTAVPAMAQTAPAQTAPATTASAAPTVGATIYDSAGVAIGQVTSVTADAAVVNTGTAQVALPLTSIGKGPSGPSIAMTKAALDAAAAAQQQQAKGALQSRLVAGTQVKGRNAQNVIGTIKSADAANVIVTASNGRDVQLPVSGFSAAPDGSIIIGLTAEQFNAAAGTGATASTGATAPGATAATDTTAAAGADTASTTTTTKTTSTTKKKTR</sequence>
<name>A0A840FEH6_9SPHN</name>
<feature type="compositionally biased region" description="Low complexity" evidence="1">
    <location>
        <begin position="180"/>
        <end position="217"/>
    </location>
</feature>
<evidence type="ECO:0000313" key="3">
    <source>
        <dbReference type="EMBL" id="MBB4154017.1"/>
    </source>
</evidence>
<gene>
    <name evidence="3" type="ORF">GGQ80_001927</name>
</gene>
<evidence type="ECO:0000256" key="1">
    <source>
        <dbReference type="SAM" id="MobiDB-lite"/>
    </source>
</evidence>
<feature type="signal peptide" evidence="2">
    <location>
        <begin position="1"/>
        <end position="19"/>
    </location>
</feature>
<evidence type="ECO:0000313" key="4">
    <source>
        <dbReference type="Proteomes" id="UP000529795"/>
    </source>
</evidence>